<evidence type="ECO:0000256" key="1">
    <source>
        <dbReference type="ARBA" id="ARBA00022729"/>
    </source>
</evidence>
<dbReference type="InterPro" id="IPR029030">
    <property type="entry name" value="Caspase-like_dom_sf"/>
</dbReference>
<proteinExistence type="predicted"/>
<dbReference type="Proteomes" id="UP000306552">
    <property type="component" value="Unassembled WGS sequence"/>
</dbReference>
<organism evidence="3 4">
    <name type="scientific">Mesohalobacter halotolerans</name>
    <dbReference type="NCBI Taxonomy" id="1883405"/>
    <lineage>
        <taxon>Bacteria</taxon>
        <taxon>Pseudomonadati</taxon>
        <taxon>Bacteroidota</taxon>
        <taxon>Flavobacteriia</taxon>
        <taxon>Flavobacteriales</taxon>
        <taxon>Flavobacteriaceae</taxon>
        <taxon>Mesohalobacter</taxon>
    </lineage>
</organism>
<protein>
    <submittedName>
        <fullName evidence="3">Type IX secretion system sortase PorU</fullName>
    </submittedName>
</protein>
<dbReference type="InterPro" id="IPR026444">
    <property type="entry name" value="Secre_tail"/>
</dbReference>
<dbReference type="AlphaFoldDB" id="A0A4U5TQ41"/>
<gene>
    <name evidence="3" type="primary">porU</name>
    <name evidence="3" type="ORF">FCN74_07690</name>
</gene>
<dbReference type="EMBL" id="SWMU01000003">
    <property type="protein sequence ID" value="TKS56287.1"/>
    <property type="molecule type" value="Genomic_DNA"/>
</dbReference>
<dbReference type="NCBIfam" id="TIGR04183">
    <property type="entry name" value="Por_Secre_tail"/>
    <property type="match status" value="1"/>
</dbReference>
<evidence type="ECO:0000313" key="4">
    <source>
        <dbReference type="Proteomes" id="UP000306552"/>
    </source>
</evidence>
<dbReference type="NCBIfam" id="NF033707">
    <property type="entry name" value="T9SS_sortase"/>
    <property type="match status" value="1"/>
</dbReference>
<keyword evidence="4" id="KW-1185">Reference proteome</keyword>
<keyword evidence="1" id="KW-0732">Signal</keyword>
<accession>A0A4U5TQ41</accession>
<dbReference type="InterPro" id="IPR029031">
    <property type="entry name" value="Gingipain_N_sf"/>
</dbReference>
<dbReference type="GO" id="GO:0008234">
    <property type="term" value="F:cysteine-type peptidase activity"/>
    <property type="evidence" value="ECO:0007669"/>
    <property type="project" value="InterPro"/>
</dbReference>
<dbReference type="Pfam" id="PF01364">
    <property type="entry name" value="Peptidase_C25"/>
    <property type="match status" value="1"/>
</dbReference>
<evidence type="ECO:0000259" key="2">
    <source>
        <dbReference type="Pfam" id="PF01364"/>
    </source>
</evidence>
<dbReference type="GO" id="GO:0006508">
    <property type="term" value="P:proteolysis"/>
    <property type="evidence" value="ECO:0007669"/>
    <property type="project" value="InterPro"/>
</dbReference>
<dbReference type="InterPro" id="IPR001769">
    <property type="entry name" value="Gingipain"/>
</dbReference>
<dbReference type="OrthoDB" id="9809780at2"/>
<reference evidence="3 4" key="1">
    <citation type="submission" date="2019-04" db="EMBL/GenBank/DDBJ databases">
        <title>Psychroflexus halotolerans sp. nov., isolated from a marine solar saltern.</title>
        <authorList>
            <person name="Feng X."/>
        </authorList>
    </citation>
    <scope>NUCLEOTIDE SEQUENCE [LARGE SCALE GENOMIC DNA]</scope>
    <source>
        <strain evidence="3 4">WDS2C27</strain>
    </source>
</reference>
<comment type="caution">
    <text evidence="3">The sequence shown here is derived from an EMBL/GenBank/DDBJ whole genome shotgun (WGS) entry which is preliminary data.</text>
</comment>
<dbReference type="CDD" id="cd02258">
    <property type="entry name" value="Peptidase_C25_N"/>
    <property type="match status" value="1"/>
</dbReference>
<dbReference type="Gene3D" id="3.40.50.1460">
    <property type="match status" value="1"/>
</dbReference>
<name>A0A4U5TQ41_9FLAO</name>
<feature type="domain" description="Gingipain" evidence="2">
    <location>
        <begin position="534"/>
        <end position="903"/>
    </location>
</feature>
<dbReference type="Gene3D" id="2.60.40.4070">
    <property type="match status" value="1"/>
</dbReference>
<dbReference type="Gene3D" id="3.40.50.10390">
    <property type="entry name" value="Gingipain r, domain 1"/>
    <property type="match status" value="1"/>
</dbReference>
<evidence type="ECO:0000313" key="3">
    <source>
        <dbReference type="EMBL" id="TKS56287.1"/>
    </source>
</evidence>
<sequence length="1273" mass="143818">MKFTIFCLLGFQALVAQNTSYNIIWNDQKNVSTSVDNSIIVPGFDSKYFYYDVLTKTVTYARSFSNFNAQNYEVTQVQYENIDNRFLNQVKQIDTEFEYTLVQTYARNKKIFTLKFNPFVKSNGTTKRVVSYTLSPTSRKPTQSNTTNRSTSVQNSVLSNGQWFKFYVDQTGVFKVTYSFLSQLGLDVNNVSSNNLKVHSHGGRMLPLTNSENQFFDPPQLPLQVFDGGDGVFNPGDYFLFYGESTRVWNQESITHINAYADKAYYYVTLNTETPNRIQPAQNATNSPDITVDTFDDEQFHEEDLTSMSLVGRRWFGERFDIETEREFDFEFKNIVTSEPLVYDIRFGAISEATSSFSVSINGNEAGTVAIGPTGDDLPSNGSQIFTTISVSSDDINIKLIYNKSGNPAARGFLDYIRLRAKRELRAEDTQFEFKNLDIPASTGFVQYNLSNASEISQVWKVNSLTTIDTYSNNNSSQNFSFVTAHDPQTKFIAVSPNDYFQPKIDGSDKTVANQNLKGTIFNNNQGDFEDVDYVIITRQDYLSHANRLANFRRNNNNLNVKVVDLKSIYTEFSTGKPDISAIRNFMKYIYDNATSTDKRIKYLCFIGDTSVDYKNRLQGNNNIVPTFQSLGSFATTRSSFMSDDFFAMMDPNEGDMNSGNKMDFAVGRIVVETQQQAREAIDKIIDYETRPAFDDWRNNFILVSDDVDKDWEHTSIQVNLDNLGDEISENKPNINVKKIHSDAFQQESSAGGDRYPRVNAEIADQVEVGATVLNYFGHGGEDGLAQERIVTQSDVESWQNPNRYNIFLTVTCEFTRFDNPLRITAGELSYRNPEGGPVSMITTTRAISVSDGVSFNRELAPFLFDYDENLISVGEAVRLTKNILGTDGRRIVFYIGDPALRIPFPKPNVRLTQINDVPINQFNDTLKALSQYKMSGEIVDDTGNLISNYNGIVSTTLFDKRIQRSTLANDNTTNSQGELLIMDFTTLGEILFSGQASINNGKFDIEFVLPKDTRIPVGNGRVSFYALRDNVLEDQSGYNNGILIGDINENAPEDNQGPQIQLFMNDESFVDGEITDDSPFLIAKLQDDNGINTAGGIGHDIVAFLDGDESNPIVLNEFYEADVDDFTSGEVAYKLRDLEDGLHTLSFRAWDVYNNSSTADIQFRVASSEGLDITRVLNYPNPFVNYTEFWFHHNQPFVPLNVQVQVFTVTGKVVWTHNETITTDSFLAREITWDGRDDFGDQIGKGVYVYKLTVESPSINKKVEKFEKLVKL</sequence>
<dbReference type="SUPFAM" id="SSF52129">
    <property type="entry name" value="Caspase-like"/>
    <property type="match status" value="1"/>
</dbReference>